<feature type="compositionally biased region" description="Low complexity" evidence="5">
    <location>
        <begin position="78"/>
        <end position="89"/>
    </location>
</feature>
<feature type="transmembrane region" description="Helical" evidence="6">
    <location>
        <begin position="514"/>
        <end position="541"/>
    </location>
</feature>
<keyword evidence="6" id="KW-0812">Transmembrane</keyword>
<dbReference type="GeneID" id="66114609"/>
<dbReference type="EMBL" id="JAHMUF010000014">
    <property type="protein sequence ID" value="KAG7193118.1"/>
    <property type="molecule type" value="Genomic_DNA"/>
</dbReference>
<gene>
    <name evidence="9" type="ORF">KQ657_001235</name>
</gene>
<keyword evidence="10" id="KW-1185">Reference proteome</keyword>
<evidence type="ECO:0000259" key="7">
    <source>
        <dbReference type="PROSITE" id="PS50090"/>
    </source>
</evidence>
<dbReference type="Gene3D" id="1.10.10.60">
    <property type="entry name" value="Homeodomain-like"/>
    <property type="match status" value="2"/>
</dbReference>
<evidence type="ECO:0000259" key="8">
    <source>
        <dbReference type="PROSITE" id="PS51294"/>
    </source>
</evidence>
<feature type="domain" description="HTH myb-type" evidence="8">
    <location>
        <begin position="139"/>
        <end position="194"/>
    </location>
</feature>
<keyword evidence="3" id="KW-0238">DNA-binding</keyword>
<name>A0A9P7V8F3_9ASCO</name>
<organism evidence="9 10">
    <name type="scientific">Scheffersomyces spartinae</name>
    <dbReference type="NCBI Taxonomy" id="45513"/>
    <lineage>
        <taxon>Eukaryota</taxon>
        <taxon>Fungi</taxon>
        <taxon>Dikarya</taxon>
        <taxon>Ascomycota</taxon>
        <taxon>Saccharomycotina</taxon>
        <taxon>Pichiomycetes</taxon>
        <taxon>Debaryomycetaceae</taxon>
        <taxon>Scheffersomyces</taxon>
    </lineage>
</organism>
<evidence type="ECO:0000256" key="2">
    <source>
        <dbReference type="ARBA" id="ARBA00022737"/>
    </source>
</evidence>
<dbReference type="GO" id="GO:0000981">
    <property type="term" value="F:DNA-binding transcription factor activity, RNA polymerase II-specific"/>
    <property type="evidence" value="ECO:0007669"/>
    <property type="project" value="TreeGrafter"/>
</dbReference>
<dbReference type="AlphaFoldDB" id="A0A9P7V8F3"/>
<feature type="domain" description="Myb-like" evidence="7">
    <location>
        <begin position="139"/>
        <end position="190"/>
    </location>
</feature>
<dbReference type="OrthoDB" id="2143914at2759"/>
<dbReference type="GO" id="GO:1901002">
    <property type="term" value="P:positive regulation of response to salt stress"/>
    <property type="evidence" value="ECO:0007669"/>
    <property type="project" value="UniProtKB-ARBA"/>
</dbReference>
<dbReference type="PANTHER" id="PTHR45614">
    <property type="entry name" value="MYB PROTEIN-RELATED"/>
    <property type="match status" value="1"/>
</dbReference>
<evidence type="ECO:0000256" key="5">
    <source>
        <dbReference type="SAM" id="MobiDB-lite"/>
    </source>
</evidence>
<dbReference type="CDD" id="cd00167">
    <property type="entry name" value="SANT"/>
    <property type="match status" value="2"/>
</dbReference>
<dbReference type="PROSITE" id="PS51294">
    <property type="entry name" value="HTH_MYB"/>
    <property type="match status" value="2"/>
</dbReference>
<proteinExistence type="predicted"/>
<dbReference type="InterPro" id="IPR009057">
    <property type="entry name" value="Homeodomain-like_sf"/>
</dbReference>
<keyword evidence="6" id="KW-1133">Transmembrane helix</keyword>
<dbReference type="Proteomes" id="UP000790833">
    <property type="component" value="Unassembled WGS sequence"/>
</dbReference>
<keyword evidence="2" id="KW-0677">Repeat</keyword>
<feature type="compositionally biased region" description="Polar residues" evidence="5">
    <location>
        <begin position="45"/>
        <end position="61"/>
    </location>
</feature>
<dbReference type="GO" id="GO:2000037">
    <property type="term" value="P:regulation of stomatal complex patterning"/>
    <property type="evidence" value="ECO:0007669"/>
    <property type="project" value="UniProtKB-ARBA"/>
</dbReference>
<dbReference type="InterPro" id="IPR001005">
    <property type="entry name" value="SANT/Myb"/>
</dbReference>
<sequence length="542" mass="57004">MTDRQLPPIQLPPPNVSQHQPQSHLLNQHRPTHPSLPPSSLLLSNTFGGPSNTSAFPSAQPITAPLSVPYNPEPAPMAMPMSSQIAQAQPQPPVPAPVPGSQVQVTSMSTSPPTYNRNNNGNANASPSPSSPNGNQYDKPLSRRGPWSPDEDKKLMELISIYGPSNWVKISKSLMTRSPKQCRERYHQNLKPSLNRTPITLEEGELIEKYVGKYGKKWAEISRHLNGRSDNAIKNWWNGGANRRRRSHHKDDFIEKKNNSHNSLVDLNKTALINSSQTAAASAAASGSGSATTMGTTTTGGSVLPTPSTSTSTATSSSSARSSISANSSNGTSASALSTGRAGFEFSRHSLVSHHANTPQTLNTSNGVPGIPVMTPLFPMGGNGANGATGATGVGGVNRISFNTSMFSNDPNQNASMQDSTQLSSTAPDFRFGRSASLDHPHAPHISLPPLNPKRRLLDEQRRHSAAAAAAAGSSQNPIYLSNSNYSHPNLANHPGNSFFITPITSNQPAGGPAAAAAAAVAVAAATVATIVAAWLIAAALK</sequence>
<dbReference type="GO" id="GO:0000978">
    <property type="term" value="F:RNA polymerase II cis-regulatory region sequence-specific DNA binding"/>
    <property type="evidence" value="ECO:0007669"/>
    <property type="project" value="TreeGrafter"/>
</dbReference>
<dbReference type="GO" id="GO:1902584">
    <property type="term" value="P:positive regulation of response to water deprivation"/>
    <property type="evidence" value="ECO:0007669"/>
    <property type="project" value="UniProtKB-ARBA"/>
</dbReference>
<dbReference type="PROSITE" id="PS50090">
    <property type="entry name" value="MYB_LIKE"/>
    <property type="match status" value="2"/>
</dbReference>
<evidence type="ECO:0000256" key="3">
    <source>
        <dbReference type="ARBA" id="ARBA00023125"/>
    </source>
</evidence>
<dbReference type="SMART" id="SM00717">
    <property type="entry name" value="SANT"/>
    <property type="match status" value="2"/>
</dbReference>
<feature type="compositionally biased region" description="Polar residues" evidence="5">
    <location>
        <begin position="16"/>
        <end position="26"/>
    </location>
</feature>
<dbReference type="Pfam" id="PF00249">
    <property type="entry name" value="Myb_DNA-binding"/>
    <property type="match status" value="2"/>
</dbReference>
<protein>
    <submittedName>
        <fullName evidence="9">Uncharacterized protein</fullName>
    </submittedName>
</protein>
<dbReference type="GO" id="GO:0032875">
    <property type="term" value="P:regulation of DNA endoreduplication"/>
    <property type="evidence" value="ECO:0007669"/>
    <property type="project" value="UniProtKB-ARBA"/>
</dbReference>
<dbReference type="GO" id="GO:0050891">
    <property type="term" value="P:multicellular organismal-level water homeostasis"/>
    <property type="evidence" value="ECO:0007669"/>
    <property type="project" value="UniProtKB-ARBA"/>
</dbReference>
<comment type="subcellular location">
    <subcellularLocation>
        <location evidence="1">Nucleus</location>
    </subcellularLocation>
</comment>
<comment type="caution">
    <text evidence="9">The sequence shown here is derived from an EMBL/GenBank/DDBJ whole genome shotgun (WGS) entry which is preliminary data.</text>
</comment>
<dbReference type="InterPro" id="IPR050560">
    <property type="entry name" value="MYB_TF"/>
</dbReference>
<dbReference type="FunFam" id="1.10.10.60:FF:000355">
    <property type="entry name" value="Transcription factor MYB124"/>
    <property type="match status" value="1"/>
</dbReference>
<evidence type="ECO:0000313" key="10">
    <source>
        <dbReference type="Proteomes" id="UP000790833"/>
    </source>
</evidence>
<dbReference type="GO" id="GO:1902806">
    <property type="term" value="P:regulation of cell cycle G1/S phase transition"/>
    <property type="evidence" value="ECO:0007669"/>
    <property type="project" value="UniProtKB-ARBA"/>
</dbReference>
<dbReference type="GO" id="GO:0045944">
    <property type="term" value="P:positive regulation of transcription by RNA polymerase II"/>
    <property type="evidence" value="ECO:0007669"/>
    <property type="project" value="TreeGrafter"/>
</dbReference>
<evidence type="ECO:0000313" key="9">
    <source>
        <dbReference type="EMBL" id="KAG7193118.1"/>
    </source>
</evidence>
<dbReference type="RefSeq" id="XP_043048667.1">
    <property type="nucleotide sequence ID" value="XM_043192035.1"/>
</dbReference>
<dbReference type="SUPFAM" id="SSF46689">
    <property type="entry name" value="Homeodomain-like"/>
    <property type="match status" value="1"/>
</dbReference>
<keyword evidence="6" id="KW-0472">Membrane</keyword>
<evidence type="ECO:0000256" key="4">
    <source>
        <dbReference type="ARBA" id="ARBA00023242"/>
    </source>
</evidence>
<evidence type="ECO:0000256" key="6">
    <source>
        <dbReference type="SAM" id="Phobius"/>
    </source>
</evidence>
<accession>A0A9P7V8F3</accession>
<reference evidence="9" key="1">
    <citation type="submission" date="2021-03" db="EMBL/GenBank/DDBJ databases">
        <authorList>
            <person name="Palmer J.M."/>
        </authorList>
    </citation>
    <scope>NUCLEOTIDE SEQUENCE</scope>
    <source>
        <strain evidence="9">ARV_011</strain>
    </source>
</reference>
<dbReference type="PANTHER" id="PTHR45614:SF25">
    <property type="entry name" value="MYB PROTEIN"/>
    <property type="match status" value="1"/>
</dbReference>
<feature type="compositionally biased region" description="Low complexity" evidence="5">
    <location>
        <begin position="99"/>
        <end position="135"/>
    </location>
</feature>
<feature type="region of interest" description="Disordered" evidence="5">
    <location>
        <begin position="285"/>
        <end position="337"/>
    </location>
</feature>
<dbReference type="GO" id="GO:0000278">
    <property type="term" value="P:mitotic cell cycle"/>
    <property type="evidence" value="ECO:0007669"/>
    <property type="project" value="TreeGrafter"/>
</dbReference>
<keyword evidence="4" id="KW-0539">Nucleus</keyword>
<feature type="domain" description="Myb-like" evidence="7">
    <location>
        <begin position="191"/>
        <end position="238"/>
    </location>
</feature>
<dbReference type="InterPro" id="IPR017930">
    <property type="entry name" value="Myb_dom"/>
</dbReference>
<evidence type="ECO:0000256" key="1">
    <source>
        <dbReference type="ARBA" id="ARBA00004123"/>
    </source>
</evidence>
<feature type="region of interest" description="Disordered" evidence="5">
    <location>
        <begin position="1"/>
        <end position="150"/>
    </location>
</feature>
<dbReference type="GO" id="GO:0005634">
    <property type="term" value="C:nucleus"/>
    <property type="evidence" value="ECO:0007669"/>
    <property type="project" value="UniProtKB-SubCell"/>
</dbReference>
<feature type="compositionally biased region" description="Polar residues" evidence="5">
    <location>
        <begin position="410"/>
        <end position="427"/>
    </location>
</feature>
<feature type="domain" description="HTH myb-type" evidence="8">
    <location>
        <begin position="195"/>
        <end position="245"/>
    </location>
</feature>
<dbReference type="GO" id="GO:0033993">
    <property type="term" value="P:response to lipid"/>
    <property type="evidence" value="ECO:0007669"/>
    <property type="project" value="UniProtKB-ARBA"/>
</dbReference>
<feature type="region of interest" description="Disordered" evidence="5">
    <location>
        <begin position="410"/>
        <end position="451"/>
    </location>
</feature>